<dbReference type="InterPro" id="IPR036291">
    <property type="entry name" value="NAD(P)-bd_dom_sf"/>
</dbReference>
<dbReference type="InterPro" id="IPR014026">
    <property type="entry name" value="UDP-Glc/GDP-Man_DH_dimer"/>
</dbReference>
<evidence type="ECO:0000256" key="1">
    <source>
        <dbReference type="ARBA" id="ARBA00006601"/>
    </source>
</evidence>
<evidence type="ECO:0000313" key="7">
    <source>
        <dbReference type="EMBL" id="MBC2292784.1"/>
    </source>
</evidence>
<dbReference type="AlphaFoldDB" id="A0A842FJU5"/>
<name>A0A842FJU5_9LIST</name>
<dbReference type="GO" id="GO:0000271">
    <property type="term" value="P:polysaccharide biosynthetic process"/>
    <property type="evidence" value="ECO:0007669"/>
    <property type="project" value="InterPro"/>
</dbReference>
<dbReference type="Proteomes" id="UP000543005">
    <property type="component" value="Unassembled WGS sequence"/>
</dbReference>
<comment type="caution">
    <text evidence="6">The sequence shown here is derived from an EMBL/GenBank/DDBJ whole genome shotgun (WGS) entry which is preliminary data.</text>
</comment>
<dbReference type="GO" id="GO:0016616">
    <property type="term" value="F:oxidoreductase activity, acting on the CH-OH group of donors, NAD or NADP as acceptor"/>
    <property type="evidence" value="ECO:0007669"/>
    <property type="project" value="InterPro"/>
</dbReference>
<dbReference type="GO" id="GO:0016628">
    <property type="term" value="F:oxidoreductase activity, acting on the CH-CH group of donors, NAD or NADP as acceptor"/>
    <property type="evidence" value="ECO:0007669"/>
    <property type="project" value="InterPro"/>
</dbReference>
<proteinExistence type="inferred from homology"/>
<accession>A0A842FJU5</accession>
<dbReference type="SMART" id="SM00984">
    <property type="entry name" value="UDPG_MGDP_dh_C"/>
    <property type="match status" value="1"/>
</dbReference>
<keyword evidence="3" id="KW-0520">NAD</keyword>
<dbReference type="PANTHER" id="PTHR43491">
    <property type="entry name" value="UDP-N-ACETYL-D-MANNOSAMINE DEHYDROGENASE"/>
    <property type="match status" value="1"/>
</dbReference>
<organism evidence="6 9">
    <name type="scientific">Listeria booriae</name>
    <dbReference type="NCBI Taxonomy" id="1552123"/>
    <lineage>
        <taxon>Bacteria</taxon>
        <taxon>Bacillati</taxon>
        <taxon>Bacillota</taxon>
        <taxon>Bacilli</taxon>
        <taxon>Bacillales</taxon>
        <taxon>Listeriaceae</taxon>
        <taxon>Listeria</taxon>
    </lineage>
</organism>
<reference evidence="8 9" key="1">
    <citation type="submission" date="2020-03" db="EMBL/GenBank/DDBJ databases">
        <title>Soil Listeria distribution.</title>
        <authorList>
            <person name="Liao J."/>
            <person name="Wiedmann M."/>
        </authorList>
    </citation>
    <scope>NUCLEOTIDE SEQUENCE [LARGE SCALE GENOMIC DNA]</scope>
    <source>
        <strain evidence="7 8">FSL L7-0051</strain>
        <strain evidence="6 9">FSL L7-0054</strain>
    </source>
</reference>
<gene>
    <name evidence="6" type="ORF">HCB69_11595</name>
    <name evidence="7" type="ORF">HCC36_06015</name>
</gene>
<dbReference type="EMBL" id="JAARZS010000031">
    <property type="protein sequence ID" value="MBC2285022.1"/>
    <property type="molecule type" value="Genomic_DNA"/>
</dbReference>
<dbReference type="Gene3D" id="3.40.50.720">
    <property type="entry name" value="NAD(P)-binding Rossmann-like Domain"/>
    <property type="match status" value="2"/>
</dbReference>
<dbReference type="PIRSF" id="PIRSF500136">
    <property type="entry name" value="UDP_ManNAc_DH"/>
    <property type="match status" value="1"/>
</dbReference>
<dbReference type="SUPFAM" id="SSF52413">
    <property type="entry name" value="UDP-glucose/GDP-mannose dehydrogenase C-terminal domain"/>
    <property type="match status" value="1"/>
</dbReference>
<evidence type="ECO:0000313" key="9">
    <source>
        <dbReference type="Proteomes" id="UP000585696"/>
    </source>
</evidence>
<dbReference type="PIRSF" id="PIRSF000124">
    <property type="entry name" value="UDPglc_GDPman_dh"/>
    <property type="match status" value="1"/>
</dbReference>
<feature type="domain" description="UDP-glucose/GDP-mannose dehydrogenase C-terminal" evidence="5">
    <location>
        <begin position="308"/>
        <end position="400"/>
    </location>
</feature>
<dbReference type="GO" id="GO:0051287">
    <property type="term" value="F:NAD binding"/>
    <property type="evidence" value="ECO:0007669"/>
    <property type="project" value="InterPro"/>
</dbReference>
<dbReference type="EMBL" id="JAARZT010000009">
    <property type="protein sequence ID" value="MBC2292784.1"/>
    <property type="molecule type" value="Genomic_DNA"/>
</dbReference>
<keyword evidence="2" id="KW-0560">Oxidoreductase</keyword>
<dbReference type="NCBIfam" id="TIGR03026">
    <property type="entry name" value="NDP-sugDHase"/>
    <property type="match status" value="1"/>
</dbReference>
<dbReference type="InterPro" id="IPR017476">
    <property type="entry name" value="UDP-Glc/GDP-Man"/>
</dbReference>
<evidence type="ECO:0000256" key="2">
    <source>
        <dbReference type="ARBA" id="ARBA00023002"/>
    </source>
</evidence>
<evidence type="ECO:0000313" key="8">
    <source>
        <dbReference type="Proteomes" id="UP000543005"/>
    </source>
</evidence>
<sequence length="427" mass="47479">MKVVTIGLGYIGLPTALTFARHGAEVIGVDISERTIQMLNAGLVPIEEHGLNNFLKNALEKKNFRASLVPEKGDVFIVAVPTPNLQDQFGSCDLHYVEQALRSILPYLEKGNTVIIESTIAPRTMEDVIQPFFEKAGFIIGEDLFLVHCPERVLPGRILHELIFNNRIIGGMTERCTKKGKEIYGLFVQGELLEASASVAELSKLMENTFRDVNIALANELVKIGSKLNIDALEVIQMANKHPRVNIHQPGPGVGGHCLAVDPYFIIAKAPEETSLIQQARQINKSMPRFVAEKALSILHENNGGVITLLGLAYKGNIDDMRESPAVEVLNELQELSNTTIQLFDPHINDVGAETLEEVMRESDLAVILCDHDEFKELPEKAIDLMNHKVVFDTKKIVANQEKFDQYYTLGNLLTESEETEMGAHYE</sequence>
<dbReference type="InterPro" id="IPR001732">
    <property type="entry name" value="UDP-Glc/GDP-Man_DH_N"/>
</dbReference>
<evidence type="ECO:0000259" key="5">
    <source>
        <dbReference type="SMART" id="SM00984"/>
    </source>
</evidence>
<evidence type="ECO:0000256" key="3">
    <source>
        <dbReference type="ARBA" id="ARBA00023027"/>
    </source>
</evidence>
<evidence type="ECO:0000313" key="6">
    <source>
        <dbReference type="EMBL" id="MBC2285022.1"/>
    </source>
</evidence>
<dbReference type="InterPro" id="IPR036220">
    <property type="entry name" value="UDP-Glc/GDP-Man_DH_C_sf"/>
</dbReference>
<dbReference type="Pfam" id="PF00984">
    <property type="entry name" value="UDPG_MGDP_dh"/>
    <property type="match status" value="1"/>
</dbReference>
<dbReference type="Pfam" id="PF03721">
    <property type="entry name" value="UDPG_MGDP_dh_N"/>
    <property type="match status" value="1"/>
</dbReference>
<dbReference type="RefSeq" id="WP_185628955.1">
    <property type="nucleotide sequence ID" value="NZ_JAARZR010000013.1"/>
</dbReference>
<dbReference type="Pfam" id="PF03720">
    <property type="entry name" value="UDPG_MGDP_dh_C"/>
    <property type="match status" value="1"/>
</dbReference>
<dbReference type="InterPro" id="IPR008927">
    <property type="entry name" value="6-PGluconate_DH-like_C_sf"/>
</dbReference>
<dbReference type="Proteomes" id="UP000585696">
    <property type="component" value="Unassembled WGS sequence"/>
</dbReference>
<dbReference type="InterPro" id="IPR014027">
    <property type="entry name" value="UDP-Glc/GDP-Man_DH_C"/>
</dbReference>
<dbReference type="InterPro" id="IPR028359">
    <property type="entry name" value="UDP_ManNAc/GlcNAc_DH"/>
</dbReference>
<dbReference type="SUPFAM" id="SSF51735">
    <property type="entry name" value="NAD(P)-binding Rossmann-fold domains"/>
    <property type="match status" value="1"/>
</dbReference>
<comment type="similarity">
    <text evidence="1 4">Belongs to the UDP-glucose/GDP-mannose dehydrogenase family.</text>
</comment>
<dbReference type="PANTHER" id="PTHR43491:SF2">
    <property type="entry name" value="UDP-N-ACETYL-D-MANNOSAMINE DEHYDROGENASE"/>
    <property type="match status" value="1"/>
</dbReference>
<dbReference type="SUPFAM" id="SSF48179">
    <property type="entry name" value="6-phosphogluconate dehydrogenase C-terminal domain-like"/>
    <property type="match status" value="1"/>
</dbReference>
<protein>
    <submittedName>
        <fullName evidence="6">Nucleotide sugar dehydrogenase</fullName>
    </submittedName>
</protein>
<evidence type="ECO:0000256" key="4">
    <source>
        <dbReference type="PIRNR" id="PIRNR000124"/>
    </source>
</evidence>